<feature type="signal peptide" evidence="1">
    <location>
        <begin position="1"/>
        <end position="36"/>
    </location>
</feature>
<proteinExistence type="predicted"/>
<dbReference type="EMBL" id="BOOC01000001">
    <property type="protein sequence ID" value="GIH37008.1"/>
    <property type="molecule type" value="Genomic_DNA"/>
</dbReference>
<comment type="caution">
    <text evidence="3">The sequence shown here is derived from an EMBL/GenBank/DDBJ whole genome shotgun (WGS) entry which is preliminary data.</text>
</comment>
<feature type="domain" description="PLL-like beta propeller" evidence="2">
    <location>
        <begin position="40"/>
        <end position="210"/>
    </location>
</feature>
<dbReference type="Gene3D" id="2.120.10.70">
    <property type="entry name" value="Fucose-specific lectin"/>
    <property type="match status" value="2"/>
</dbReference>
<dbReference type="Pfam" id="PF26607">
    <property type="entry name" value="DUF8189"/>
    <property type="match status" value="1"/>
</dbReference>
<evidence type="ECO:0000259" key="2">
    <source>
        <dbReference type="Pfam" id="PF26607"/>
    </source>
</evidence>
<gene>
    <name evidence="3" type="ORF">Mco01_00080</name>
</gene>
<evidence type="ECO:0000313" key="3">
    <source>
        <dbReference type="EMBL" id="GIH37008.1"/>
    </source>
</evidence>
<reference evidence="3 4" key="1">
    <citation type="submission" date="2021-01" db="EMBL/GenBank/DDBJ databases">
        <title>Whole genome shotgun sequence of Microbispora corallina NBRC 16416.</title>
        <authorList>
            <person name="Komaki H."/>
            <person name="Tamura T."/>
        </authorList>
    </citation>
    <scope>NUCLEOTIDE SEQUENCE [LARGE SCALE GENOMIC DNA]</scope>
    <source>
        <strain evidence="3 4">NBRC 16416</strain>
    </source>
</reference>
<dbReference type="CDD" id="cd22954">
    <property type="entry name" value="PLL_lectin"/>
    <property type="match status" value="1"/>
</dbReference>
<name>A0ABQ4FQJ3_9ACTN</name>
<sequence>MPDKSLRRLMKRFMGLSVVAVMLTALGVSTAIPASAAPALWGTVVGTNEDGRLEVFAFGLDDTLYANFQLPSGGWNGWQARARIPDGVVTQGPIVRSNKDGRMEVFAGTADGRLYHMWQLAANGGWSGWAQLGKWNLMTGLSVTTNKDGRIEVLLSDGADLWSVFQTSATPGTSWSSLNLGRPTTTFLINGPVASAQNDGGRLEAFAVGCGIASPYGCGIPAIYHKWQLAPGGAWSGWAPMEHCNETTLATIAAAKNEDGRLELVAIMPTNNVYRGDFCHMWQLSTGGWSGFDNRGNGEIDTTAPVAIANNDDGRIEAFTVRVDGVIQHMWQTAKNGGWSGWDRLGTFTGFTRSGLGVGRNKDGRLEVVATRGDGQPYHIWQTAKNGGWSDWAPLEAG</sequence>
<feature type="chain" id="PRO_5047244832" description="PLL-like beta propeller domain-containing protein" evidence="1">
    <location>
        <begin position="37"/>
        <end position="398"/>
    </location>
</feature>
<keyword evidence="1" id="KW-0732">Signal</keyword>
<organism evidence="3 4">
    <name type="scientific">Microbispora corallina</name>
    <dbReference type="NCBI Taxonomy" id="83302"/>
    <lineage>
        <taxon>Bacteria</taxon>
        <taxon>Bacillati</taxon>
        <taxon>Actinomycetota</taxon>
        <taxon>Actinomycetes</taxon>
        <taxon>Streptosporangiales</taxon>
        <taxon>Streptosporangiaceae</taxon>
        <taxon>Microbispora</taxon>
    </lineage>
</organism>
<dbReference type="SUPFAM" id="SSF89372">
    <property type="entry name" value="Fucose-specific lectin"/>
    <property type="match status" value="1"/>
</dbReference>
<accession>A0ABQ4FQJ3</accession>
<dbReference type="InterPro" id="IPR058502">
    <property type="entry name" value="PLL-like_beta-prop"/>
</dbReference>
<protein>
    <recommendedName>
        <fullName evidence="2">PLL-like beta propeller domain-containing protein</fullName>
    </recommendedName>
</protein>
<evidence type="ECO:0000313" key="4">
    <source>
        <dbReference type="Proteomes" id="UP000603904"/>
    </source>
</evidence>
<dbReference type="Proteomes" id="UP000603904">
    <property type="component" value="Unassembled WGS sequence"/>
</dbReference>
<evidence type="ECO:0000256" key="1">
    <source>
        <dbReference type="SAM" id="SignalP"/>
    </source>
</evidence>
<keyword evidence="4" id="KW-1185">Reference proteome</keyword>